<dbReference type="Pfam" id="PF00293">
    <property type="entry name" value="NUDIX"/>
    <property type="match status" value="1"/>
</dbReference>
<dbReference type="GO" id="GO:0016787">
    <property type="term" value="F:hydrolase activity"/>
    <property type="evidence" value="ECO:0007669"/>
    <property type="project" value="UniProtKB-KW"/>
</dbReference>
<dbReference type="InterPro" id="IPR000086">
    <property type="entry name" value="NUDIX_hydrolase_dom"/>
</dbReference>
<dbReference type="AlphaFoldDB" id="A0A1G9AEE5"/>
<feature type="domain" description="Nudix hydrolase" evidence="3">
    <location>
        <begin position="3"/>
        <end position="136"/>
    </location>
</feature>
<dbReference type="PROSITE" id="PS00893">
    <property type="entry name" value="NUDIX_BOX"/>
    <property type="match status" value="1"/>
</dbReference>
<evidence type="ECO:0000259" key="3">
    <source>
        <dbReference type="PROSITE" id="PS51462"/>
    </source>
</evidence>
<name>A0A1G9AEE5_9BACT</name>
<dbReference type="Gene3D" id="3.90.79.10">
    <property type="entry name" value="Nucleoside Triphosphate Pyrophosphohydrolase"/>
    <property type="match status" value="1"/>
</dbReference>
<dbReference type="RefSeq" id="WP_089679737.1">
    <property type="nucleotide sequence ID" value="NZ_FNFO01000002.1"/>
</dbReference>
<organism evidence="4 5">
    <name type="scientific">Catalinimonas alkaloidigena</name>
    <dbReference type="NCBI Taxonomy" id="1075417"/>
    <lineage>
        <taxon>Bacteria</taxon>
        <taxon>Pseudomonadati</taxon>
        <taxon>Bacteroidota</taxon>
        <taxon>Cytophagia</taxon>
        <taxon>Cytophagales</taxon>
        <taxon>Catalimonadaceae</taxon>
        <taxon>Catalinimonas</taxon>
    </lineage>
</organism>
<dbReference type="InterPro" id="IPR020084">
    <property type="entry name" value="NUDIX_hydrolase_CS"/>
</dbReference>
<gene>
    <name evidence="4" type="ORF">SAMN05421823_102246</name>
</gene>
<proteinExistence type="predicted"/>
<dbReference type="SUPFAM" id="SSF55811">
    <property type="entry name" value="Nudix"/>
    <property type="match status" value="1"/>
</dbReference>
<evidence type="ECO:0000313" key="5">
    <source>
        <dbReference type="Proteomes" id="UP000198510"/>
    </source>
</evidence>
<comment type="cofactor">
    <cofactor evidence="1">
        <name>Mg(2+)</name>
        <dbReference type="ChEBI" id="CHEBI:18420"/>
    </cofactor>
</comment>
<dbReference type="EMBL" id="FNFO01000002">
    <property type="protein sequence ID" value="SDK24890.1"/>
    <property type="molecule type" value="Genomic_DNA"/>
</dbReference>
<evidence type="ECO:0000313" key="4">
    <source>
        <dbReference type="EMBL" id="SDK24890.1"/>
    </source>
</evidence>
<accession>A0A1G9AEE5</accession>
<dbReference type="PANTHER" id="PTHR43046">
    <property type="entry name" value="GDP-MANNOSE MANNOSYL HYDROLASE"/>
    <property type="match status" value="1"/>
</dbReference>
<sequence>MSLTRPAIAVFLTNARGEVLLQKRKLEQQWGLISGKFEFGETVEQAAVREVWEETGRWCRIEQLIGVYSDPLTQVYAYPDQAAVHYVTIYLKASFTEEGPIVLNDESLEFRFFPPDALPDNLLRMSEFWLADALHSEAAHLR</sequence>
<dbReference type="PANTHER" id="PTHR43046:SF2">
    <property type="entry name" value="8-OXO-DGTP DIPHOSPHATASE-RELATED"/>
    <property type="match status" value="1"/>
</dbReference>
<dbReference type="Proteomes" id="UP000198510">
    <property type="component" value="Unassembled WGS sequence"/>
</dbReference>
<protein>
    <submittedName>
        <fullName evidence="4">ADP-ribose pyrophosphatase YjhB, NUDIX family</fullName>
    </submittedName>
</protein>
<keyword evidence="2" id="KW-0378">Hydrolase</keyword>
<evidence type="ECO:0000256" key="1">
    <source>
        <dbReference type="ARBA" id="ARBA00001946"/>
    </source>
</evidence>
<evidence type="ECO:0000256" key="2">
    <source>
        <dbReference type="ARBA" id="ARBA00022801"/>
    </source>
</evidence>
<reference evidence="4 5" key="1">
    <citation type="submission" date="2016-10" db="EMBL/GenBank/DDBJ databases">
        <authorList>
            <person name="de Groot N.N."/>
        </authorList>
    </citation>
    <scope>NUCLEOTIDE SEQUENCE [LARGE SCALE GENOMIC DNA]</scope>
    <source>
        <strain evidence="4 5">DSM 25186</strain>
    </source>
</reference>
<dbReference type="STRING" id="1075417.SAMN05421823_102246"/>
<dbReference type="OrthoDB" id="9810449at2"/>
<keyword evidence="5" id="KW-1185">Reference proteome</keyword>
<dbReference type="InterPro" id="IPR015797">
    <property type="entry name" value="NUDIX_hydrolase-like_dom_sf"/>
</dbReference>
<dbReference type="PROSITE" id="PS51462">
    <property type="entry name" value="NUDIX"/>
    <property type="match status" value="1"/>
</dbReference>